<name>Q3SW33_NITWN</name>
<proteinExistence type="predicted"/>
<accession>Q3SW33</accession>
<feature type="compositionally biased region" description="Basic and acidic residues" evidence="1">
    <location>
        <begin position="127"/>
        <end position="140"/>
    </location>
</feature>
<evidence type="ECO:0000313" key="3">
    <source>
        <dbReference type="EMBL" id="ABA03508.1"/>
    </source>
</evidence>
<feature type="chain" id="PRO_5004229276" evidence="2">
    <location>
        <begin position="29"/>
        <end position="180"/>
    </location>
</feature>
<feature type="region of interest" description="Disordered" evidence="1">
    <location>
        <begin position="97"/>
        <end position="147"/>
    </location>
</feature>
<keyword evidence="2" id="KW-0732">Signal</keyword>
<dbReference type="OrthoDB" id="7870871at2"/>
<dbReference type="STRING" id="323098.Nwi_0240"/>
<reference evidence="3 4" key="1">
    <citation type="journal article" date="2006" name="Appl. Environ. Microbiol.">
        <title>Genome sequence of the chemolithoautotrophic nitrite-oxidizing bacterium Nitrobacter winogradskyi Nb-255.</title>
        <authorList>
            <person name="Starkenburg S.R."/>
            <person name="Chain P.S."/>
            <person name="Sayavedra-Soto L.A."/>
            <person name="Hauser L."/>
            <person name="Land M.L."/>
            <person name="Larimer F.W."/>
            <person name="Malfatti S.A."/>
            <person name="Klotz M.G."/>
            <person name="Bottomley P.J."/>
            <person name="Arp D.J."/>
            <person name="Hickey W.J."/>
        </authorList>
    </citation>
    <scope>NUCLEOTIDE SEQUENCE [LARGE SCALE GENOMIC DNA]</scope>
    <source>
        <strain evidence="4">ATCC 25391 / DSM 10237 / CIP 104748 / NCIMB 11846 / Nb-255</strain>
    </source>
</reference>
<evidence type="ECO:0000256" key="2">
    <source>
        <dbReference type="SAM" id="SignalP"/>
    </source>
</evidence>
<keyword evidence="4" id="KW-1185">Reference proteome</keyword>
<protein>
    <submittedName>
        <fullName evidence="3">Uncharacterized protein</fullName>
    </submittedName>
</protein>
<gene>
    <name evidence="3" type="ordered locus">Nwi_0240</name>
</gene>
<sequence length="180" mass="18979">MDATPPLKLSRISAIAAIFCCLAAPALGQASEAGKARYTLMPMSGGFVRLDTLTGVVSHCEDKGSGWACYALPEEHAALDKEIGRLQAENEALKAQLAARESAGKTGKVVSGQEATGSGGSGSATPKADEPKSAEADRNSIEVPLPSDRDVGRLMSFVERAWRRLMELASRIEHDPSGRI</sequence>
<evidence type="ECO:0000313" key="4">
    <source>
        <dbReference type="Proteomes" id="UP000002531"/>
    </source>
</evidence>
<evidence type="ECO:0000256" key="1">
    <source>
        <dbReference type="SAM" id="MobiDB-lite"/>
    </source>
</evidence>
<dbReference type="Proteomes" id="UP000002531">
    <property type="component" value="Chromosome"/>
</dbReference>
<dbReference type="KEGG" id="nwi:Nwi_0240"/>
<dbReference type="AlphaFoldDB" id="Q3SW33"/>
<organism evidence="3 4">
    <name type="scientific">Nitrobacter winogradskyi (strain ATCC 25391 / DSM 10237 / CIP 104748 / NCIMB 11846 / Nb-255)</name>
    <dbReference type="NCBI Taxonomy" id="323098"/>
    <lineage>
        <taxon>Bacteria</taxon>
        <taxon>Pseudomonadati</taxon>
        <taxon>Pseudomonadota</taxon>
        <taxon>Alphaproteobacteria</taxon>
        <taxon>Hyphomicrobiales</taxon>
        <taxon>Nitrobacteraceae</taxon>
        <taxon>Nitrobacter</taxon>
    </lineage>
</organism>
<dbReference type="HOGENOM" id="CLU_110713_0_0_5"/>
<feature type="signal peptide" evidence="2">
    <location>
        <begin position="1"/>
        <end position="28"/>
    </location>
</feature>
<dbReference type="EMBL" id="CP000115">
    <property type="protein sequence ID" value="ABA03508.1"/>
    <property type="molecule type" value="Genomic_DNA"/>
</dbReference>
<dbReference type="eggNOG" id="ENOG5032YD6">
    <property type="taxonomic scope" value="Bacteria"/>
</dbReference>